<evidence type="ECO:0000313" key="8">
    <source>
        <dbReference type="EMBL" id="CAF4165005.1"/>
    </source>
</evidence>
<dbReference type="EMBL" id="CAJNOG010000085">
    <property type="protein sequence ID" value="CAF0916284.1"/>
    <property type="molecule type" value="Genomic_DNA"/>
</dbReference>
<dbReference type="PANTHER" id="PTHR37450">
    <property type="entry name" value="CIPC PROTEIN"/>
    <property type="match status" value="1"/>
</dbReference>
<dbReference type="AlphaFoldDB" id="A0A815KRI2"/>
<dbReference type="Proteomes" id="UP000663868">
    <property type="component" value="Unassembled WGS sequence"/>
</dbReference>
<dbReference type="EMBL" id="CAJNON010000877">
    <property type="protein sequence ID" value="CAF1397193.1"/>
    <property type="molecule type" value="Genomic_DNA"/>
</dbReference>
<dbReference type="EMBL" id="CAJOAY010001090">
    <property type="protein sequence ID" value="CAF3791530.1"/>
    <property type="molecule type" value="Genomic_DNA"/>
</dbReference>
<reference evidence="5" key="1">
    <citation type="submission" date="2021-02" db="EMBL/GenBank/DDBJ databases">
        <authorList>
            <person name="Nowell W R."/>
        </authorList>
    </citation>
    <scope>NUCLEOTIDE SEQUENCE</scope>
</reference>
<dbReference type="Proteomes" id="UP000663881">
    <property type="component" value="Unassembled WGS sequence"/>
</dbReference>
<evidence type="ECO:0000313" key="1">
    <source>
        <dbReference type="EMBL" id="CAF0725027.1"/>
    </source>
</evidence>
<dbReference type="Pfam" id="PF12585">
    <property type="entry name" value="DUF3759"/>
    <property type="match status" value="1"/>
</dbReference>
<dbReference type="Proteomes" id="UP000663845">
    <property type="component" value="Unassembled WGS sequence"/>
</dbReference>
<evidence type="ECO:0000313" key="10">
    <source>
        <dbReference type="Proteomes" id="UP000663891"/>
    </source>
</evidence>
<accession>A0A815KRI2</accession>
<evidence type="ECO:0000313" key="9">
    <source>
        <dbReference type="Proteomes" id="UP000663832"/>
    </source>
</evidence>
<dbReference type="Proteomes" id="UP000663844">
    <property type="component" value="Unassembled WGS sequence"/>
</dbReference>
<dbReference type="EMBL" id="CAJNOI010000002">
    <property type="protein sequence ID" value="CAF0725027.1"/>
    <property type="molecule type" value="Genomic_DNA"/>
</dbReference>
<dbReference type="InterPro" id="IPR022234">
    <property type="entry name" value="DUF3759"/>
</dbReference>
<evidence type="ECO:0000313" key="4">
    <source>
        <dbReference type="EMBL" id="CAF1352780.1"/>
    </source>
</evidence>
<evidence type="ECO:0000313" key="6">
    <source>
        <dbReference type="EMBL" id="CAF3631791.1"/>
    </source>
</evidence>
<dbReference type="PANTHER" id="PTHR37450:SF1">
    <property type="entry name" value="CIPC PROTEIN"/>
    <property type="match status" value="1"/>
</dbReference>
<protein>
    <submittedName>
        <fullName evidence="5">Uncharacterized protein</fullName>
    </submittedName>
</protein>
<proteinExistence type="predicted"/>
<dbReference type="Proteomes" id="UP000663891">
    <property type="component" value="Unassembled WGS sequence"/>
</dbReference>
<organism evidence="5 10">
    <name type="scientific">Adineta steineri</name>
    <dbReference type="NCBI Taxonomy" id="433720"/>
    <lineage>
        <taxon>Eukaryota</taxon>
        <taxon>Metazoa</taxon>
        <taxon>Spiralia</taxon>
        <taxon>Gnathifera</taxon>
        <taxon>Rotifera</taxon>
        <taxon>Eurotatoria</taxon>
        <taxon>Bdelloidea</taxon>
        <taxon>Adinetida</taxon>
        <taxon>Adinetidae</taxon>
        <taxon>Adineta</taxon>
    </lineage>
</organism>
<dbReference type="Proteomes" id="UP000663832">
    <property type="component" value="Unassembled WGS sequence"/>
</dbReference>
<keyword evidence="9" id="KW-1185">Reference proteome</keyword>
<dbReference type="OrthoDB" id="9895617at2759"/>
<gene>
    <name evidence="1" type="ORF">BJG266_LOCUS651</name>
    <name evidence="4" type="ORF">IZO911_LOCUS36866</name>
    <name evidence="2" type="ORF">JYZ213_LOCUS11360</name>
    <name evidence="8" type="ORF">KXQ929_LOCUS38041</name>
    <name evidence="7" type="ORF">OKA104_LOCUS17938</name>
    <name evidence="6" type="ORF">OXD698_LOCUS7982</name>
    <name evidence="3" type="ORF">QVE165_LOCUS14708</name>
    <name evidence="5" type="ORF">VCS650_LOCUS36285</name>
</gene>
<evidence type="ECO:0000313" key="7">
    <source>
        <dbReference type="EMBL" id="CAF3791530.1"/>
    </source>
</evidence>
<sequence length="96" mass="10599">MSREEHHASIFGGGQHHSTWSHEMLGGAAAFEAFRLWEQQHPGDQHQLSKEILAGLAGAEVDKLFETHGLDFLDKEQAKLHATQHADDLVVGLAVH</sequence>
<dbReference type="Proteomes" id="UP000663860">
    <property type="component" value="Unassembled WGS sequence"/>
</dbReference>
<dbReference type="EMBL" id="CAJNOM010000078">
    <property type="protein sequence ID" value="CAF0996835.1"/>
    <property type="molecule type" value="Genomic_DNA"/>
</dbReference>
<dbReference type="EMBL" id="CAJOBB010006579">
    <property type="protein sequence ID" value="CAF4165005.1"/>
    <property type="molecule type" value="Genomic_DNA"/>
</dbReference>
<dbReference type="EMBL" id="CAJOAZ010000376">
    <property type="protein sequence ID" value="CAF3631791.1"/>
    <property type="molecule type" value="Genomic_DNA"/>
</dbReference>
<comment type="caution">
    <text evidence="5">The sequence shown here is derived from an EMBL/GenBank/DDBJ whole genome shotgun (WGS) entry which is preliminary data.</text>
</comment>
<dbReference type="Proteomes" id="UP000663877">
    <property type="component" value="Unassembled WGS sequence"/>
</dbReference>
<name>A0A815KRI2_9BILA</name>
<evidence type="ECO:0000313" key="5">
    <source>
        <dbReference type="EMBL" id="CAF1397193.1"/>
    </source>
</evidence>
<dbReference type="EMBL" id="CAJNOE010000885">
    <property type="protein sequence ID" value="CAF1352780.1"/>
    <property type="molecule type" value="Genomic_DNA"/>
</dbReference>
<evidence type="ECO:0000313" key="2">
    <source>
        <dbReference type="EMBL" id="CAF0916284.1"/>
    </source>
</evidence>
<evidence type="ECO:0000313" key="3">
    <source>
        <dbReference type="EMBL" id="CAF0996835.1"/>
    </source>
</evidence>